<comment type="caution">
    <text evidence="1">The sequence shown here is derived from an EMBL/GenBank/DDBJ whole genome shotgun (WGS) entry which is preliminary data.</text>
</comment>
<sequence length="244" mass="27566">MGCTFRKEACFEAIPDNYNSVGTLTESNLFNSMSKKGVYVTLMTQWKGKETFEGRSLQYIDPTGRVPIRESSRPSRACLNYLTTITDSSVWLRWPSRSTRRRSLLFFVPGGRECDLDEILQQYFALASSVDLTAPASFVPVIYEAIQRVQVQSRYHILVLVTNGHVEEPAVARQAIVKASAYPFCTGSIQCAVRSTEKSGRQTRRLVLVLVLLVAIIMIGVGDGPWTLMQEFDNKVPERLFDYF</sequence>
<dbReference type="EMBL" id="CM047583">
    <property type="protein sequence ID" value="KAI9912444.1"/>
    <property type="molecule type" value="Genomic_DNA"/>
</dbReference>
<dbReference type="Proteomes" id="UP001163321">
    <property type="component" value="Chromosome 4"/>
</dbReference>
<accession>A0ACC0W135</accession>
<keyword evidence="2" id="KW-1185">Reference proteome</keyword>
<organism evidence="1 2">
    <name type="scientific">Peronosclerospora sorghi</name>
    <dbReference type="NCBI Taxonomy" id="230839"/>
    <lineage>
        <taxon>Eukaryota</taxon>
        <taxon>Sar</taxon>
        <taxon>Stramenopiles</taxon>
        <taxon>Oomycota</taxon>
        <taxon>Peronosporomycetes</taxon>
        <taxon>Peronosporales</taxon>
        <taxon>Peronosporaceae</taxon>
        <taxon>Peronosclerospora</taxon>
    </lineage>
</organism>
<proteinExistence type="predicted"/>
<name>A0ACC0W135_9STRA</name>
<evidence type="ECO:0000313" key="2">
    <source>
        <dbReference type="Proteomes" id="UP001163321"/>
    </source>
</evidence>
<protein>
    <submittedName>
        <fullName evidence="1">Uncharacterized protein</fullName>
    </submittedName>
</protein>
<gene>
    <name evidence="1" type="ORF">PsorP6_006532</name>
</gene>
<reference evidence="1 2" key="1">
    <citation type="journal article" date="2022" name="bioRxiv">
        <title>The genome of the oomycete Peronosclerospora sorghi, a cosmopolitan pathogen of maize and sorghum, is inflated with dispersed pseudogenes.</title>
        <authorList>
            <person name="Fletcher K."/>
            <person name="Martin F."/>
            <person name="Isakeit T."/>
            <person name="Cavanaugh K."/>
            <person name="Magill C."/>
            <person name="Michelmore R."/>
        </authorList>
    </citation>
    <scope>NUCLEOTIDE SEQUENCE [LARGE SCALE GENOMIC DNA]</scope>
    <source>
        <strain evidence="1">P6</strain>
    </source>
</reference>
<evidence type="ECO:0000313" key="1">
    <source>
        <dbReference type="EMBL" id="KAI9912444.1"/>
    </source>
</evidence>